<dbReference type="PANTHER" id="PTHR34153:SF2">
    <property type="entry name" value="SI:CH211-262H13.3-RELATED"/>
    <property type="match status" value="1"/>
</dbReference>
<dbReference type="PANTHER" id="PTHR34153">
    <property type="entry name" value="SI:CH211-262H13.3-RELATED-RELATED"/>
    <property type="match status" value="1"/>
</dbReference>
<evidence type="ECO:0000313" key="3">
    <source>
        <dbReference type="Proteomes" id="UP000708208"/>
    </source>
</evidence>
<organism evidence="2 3">
    <name type="scientific">Allacma fusca</name>
    <dbReference type="NCBI Taxonomy" id="39272"/>
    <lineage>
        <taxon>Eukaryota</taxon>
        <taxon>Metazoa</taxon>
        <taxon>Ecdysozoa</taxon>
        <taxon>Arthropoda</taxon>
        <taxon>Hexapoda</taxon>
        <taxon>Collembola</taxon>
        <taxon>Symphypleona</taxon>
        <taxon>Sminthuridae</taxon>
        <taxon>Allacma</taxon>
    </lineage>
</organism>
<feature type="non-terminal residue" evidence="2">
    <location>
        <position position="307"/>
    </location>
</feature>
<dbReference type="EMBL" id="CAJVCH010304588">
    <property type="protein sequence ID" value="CAG7785811.1"/>
    <property type="molecule type" value="Genomic_DNA"/>
</dbReference>
<feature type="non-terminal residue" evidence="2">
    <location>
        <position position="1"/>
    </location>
</feature>
<protein>
    <recommendedName>
        <fullName evidence="4">DUF4806 domain-containing protein</fullName>
    </recommendedName>
</protein>
<sequence>TYDLARRALRHAEYTSDLSECELVKRIPKRLPAYSPNVCNQQKKQRFTKNKQNLCSHPPAIPPCPPTPKIYFQEKDMVPSTSGTMSSLILANDSSIPEYTFQLLNQELEPHDDAVEKSLPQDQDTSEENCTSERSNNASTPSLSFERFVVEEIIAIKSMLSEMGGKLDVVAVAENGNEKTVEFDDDEFVTASSIDALQLISSKSLQVKEYRQKLIQHLSAVGGTKCTKVLNRMLKELMTDDVAMNYSFKGQREKLSFEALGLTSVLAACLKQNPFTRKERSVFNIEAGIMSWLKRAPVRIAKKGTYV</sequence>
<proteinExistence type="predicted"/>
<feature type="compositionally biased region" description="Polar residues" evidence="1">
    <location>
        <begin position="120"/>
        <end position="139"/>
    </location>
</feature>
<reference evidence="2" key="1">
    <citation type="submission" date="2021-06" db="EMBL/GenBank/DDBJ databases">
        <authorList>
            <person name="Hodson N. C."/>
            <person name="Mongue J. A."/>
            <person name="Jaron S. K."/>
        </authorList>
    </citation>
    <scope>NUCLEOTIDE SEQUENCE</scope>
</reference>
<dbReference type="OrthoDB" id="7550690at2759"/>
<name>A0A8J2KGR8_9HEXA</name>
<keyword evidence="3" id="KW-1185">Reference proteome</keyword>
<gene>
    <name evidence="2" type="ORF">AFUS01_LOCUS24415</name>
</gene>
<dbReference type="Proteomes" id="UP000708208">
    <property type="component" value="Unassembled WGS sequence"/>
</dbReference>
<dbReference type="AlphaFoldDB" id="A0A8J2KGR8"/>
<evidence type="ECO:0008006" key="4">
    <source>
        <dbReference type="Google" id="ProtNLM"/>
    </source>
</evidence>
<evidence type="ECO:0000313" key="2">
    <source>
        <dbReference type="EMBL" id="CAG7785811.1"/>
    </source>
</evidence>
<feature type="region of interest" description="Disordered" evidence="1">
    <location>
        <begin position="115"/>
        <end position="139"/>
    </location>
</feature>
<evidence type="ECO:0000256" key="1">
    <source>
        <dbReference type="SAM" id="MobiDB-lite"/>
    </source>
</evidence>
<accession>A0A8J2KGR8</accession>
<comment type="caution">
    <text evidence="2">The sequence shown here is derived from an EMBL/GenBank/DDBJ whole genome shotgun (WGS) entry which is preliminary data.</text>
</comment>